<dbReference type="InParanoid" id="A0A0G4GNJ8"/>
<dbReference type="Proteomes" id="UP000041254">
    <property type="component" value="Unassembled WGS sequence"/>
</dbReference>
<organism evidence="1 2">
    <name type="scientific">Vitrella brassicaformis (strain CCMP3155)</name>
    <dbReference type="NCBI Taxonomy" id="1169540"/>
    <lineage>
        <taxon>Eukaryota</taxon>
        <taxon>Sar</taxon>
        <taxon>Alveolata</taxon>
        <taxon>Colpodellida</taxon>
        <taxon>Vitrellaceae</taxon>
        <taxon>Vitrella</taxon>
    </lineage>
</organism>
<keyword evidence="2" id="KW-1185">Reference proteome</keyword>
<dbReference type="PhylomeDB" id="A0A0G4GNJ8"/>
<evidence type="ECO:0000313" key="1">
    <source>
        <dbReference type="EMBL" id="CEM31872.1"/>
    </source>
</evidence>
<reference evidence="1 2" key="1">
    <citation type="submission" date="2014-11" db="EMBL/GenBank/DDBJ databases">
        <authorList>
            <person name="Zhu J."/>
            <person name="Qi W."/>
            <person name="Song R."/>
        </authorList>
    </citation>
    <scope>NUCLEOTIDE SEQUENCE [LARGE SCALE GENOMIC DNA]</scope>
</reference>
<evidence type="ECO:0000313" key="2">
    <source>
        <dbReference type="Proteomes" id="UP000041254"/>
    </source>
</evidence>
<gene>
    <name evidence="1" type="ORF">Vbra_2306</name>
</gene>
<dbReference type="VEuPathDB" id="CryptoDB:Vbra_2306"/>
<proteinExistence type="predicted"/>
<dbReference type="AlphaFoldDB" id="A0A0G4GNJ8"/>
<dbReference type="EMBL" id="CDMY01000738">
    <property type="protein sequence ID" value="CEM31872.1"/>
    <property type="molecule type" value="Genomic_DNA"/>
</dbReference>
<name>A0A0G4GNJ8_VITBC</name>
<accession>A0A0G4GNJ8</accession>
<sequence length="124" mass="13848">MATARLGGSQVDNAYRAFVQNGSEFGVEVVDQAYLLTHPGQCMGLVCALFGKRRINGTIPGQQNFTDDQLDSILAYLEAHWPPDPDGDRISQAIEVCHQERLRRPLGRLRLSDDVRETEVIMGY</sequence>
<protein>
    <submittedName>
        <fullName evidence="1">Uncharacterized protein</fullName>
    </submittedName>
</protein>